<dbReference type="PANTHER" id="PTHR30188:SF3">
    <property type="entry name" value="ABC TRANSPORTER PERMEASE"/>
    <property type="match status" value="1"/>
</dbReference>
<dbReference type="Proteomes" id="UP000028702">
    <property type="component" value="Unassembled WGS sequence"/>
</dbReference>
<dbReference type="InterPro" id="IPR030802">
    <property type="entry name" value="Permease_MalE"/>
</dbReference>
<dbReference type="AlphaFoldDB" id="A0A081B9S2"/>
<organism evidence="4 5">
    <name type="scientific">Tepidicaulis marinus</name>
    <dbReference type="NCBI Taxonomy" id="1333998"/>
    <lineage>
        <taxon>Bacteria</taxon>
        <taxon>Pseudomonadati</taxon>
        <taxon>Pseudomonadota</taxon>
        <taxon>Alphaproteobacteria</taxon>
        <taxon>Hyphomicrobiales</taxon>
        <taxon>Parvibaculaceae</taxon>
        <taxon>Tepidicaulis</taxon>
    </lineage>
</organism>
<dbReference type="Pfam" id="PF02405">
    <property type="entry name" value="MlaE"/>
    <property type="match status" value="1"/>
</dbReference>
<evidence type="ECO:0000313" key="5">
    <source>
        <dbReference type="Proteomes" id="UP000028702"/>
    </source>
</evidence>
<comment type="caution">
    <text evidence="4">The sequence shown here is derived from an EMBL/GenBank/DDBJ whole genome shotgun (WGS) entry which is preliminary data.</text>
</comment>
<reference evidence="4 5" key="1">
    <citation type="submission" date="2014-07" db="EMBL/GenBank/DDBJ databases">
        <title>Tepidicaulis marinum gen. nov., sp. nov., a novel marine bacterium denitrifying nitrate to nitrous oxide strictly under microaerobic conditions.</title>
        <authorList>
            <person name="Takeuchi M."/>
            <person name="Yamagishi T."/>
            <person name="Kamagata Y."/>
            <person name="Oshima K."/>
            <person name="Hattori M."/>
            <person name="Katayama T."/>
            <person name="Hanada S."/>
            <person name="Tamaki H."/>
            <person name="Marumo K."/>
            <person name="Maeda H."/>
            <person name="Nedachi M."/>
            <person name="Iwasaki W."/>
            <person name="Suwa Y."/>
            <person name="Sakata S."/>
        </authorList>
    </citation>
    <scope>NUCLEOTIDE SEQUENCE [LARGE SCALE GENOMIC DNA]</scope>
    <source>
        <strain evidence="4 5">MA2</strain>
    </source>
</reference>
<dbReference type="NCBIfam" id="TIGR00056">
    <property type="entry name" value="MlaE family lipid ABC transporter permease subunit"/>
    <property type="match status" value="1"/>
</dbReference>
<keyword evidence="2" id="KW-1003">Cell membrane</keyword>
<keyword evidence="2" id="KW-0997">Cell inner membrane</keyword>
<evidence type="ECO:0000256" key="1">
    <source>
        <dbReference type="ARBA" id="ARBA00003787"/>
    </source>
</evidence>
<name>A0A081B9S2_9HYPH</name>
<comment type="subcellular location">
    <subcellularLocation>
        <location evidence="2">Cell inner membrane</location>
        <topology evidence="2">Multi-pass membrane protein</topology>
    </subcellularLocation>
</comment>
<dbReference type="PROSITE" id="PS50801">
    <property type="entry name" value="STAS"/>
    <property type="match status" value="1"/>
</dbReference>
<evidence type="ECO:0000259" key="3">
    <source>
        <dbReference type="PROSITE" id="PS50801"/>
    </source>
</evidence>
<dbReference type="PANTHER" id="PTHR30188">
    <property type="entry name" value="ABC TRANSPORTER PERMEASE PROTEIN-RELATED"/>
    <property type="match status" value="1"/>
</dbReference>
<dbReference type="eggNOG" id="COG0767">
    <property type="taxonomic scope" value="Bacteria"/>
</dbReference>
<feature type="domain" description="STAS" evidence="3">
    <location>
        <begin position="5"/>
        <end position="129"/>
    </location>
</feature>
<dbReference type="SUPFAM" id="SSF52091">
    <property type="entry name" value="SpoIIaa-like"/>
    <property type="match status" value="1"/>
</dbReference>
<dbReference type="Pfam" id="PF13466">
    <property type="entry name" value="STAS_2"/>
    <property type="match status" value="1"/>
</dbReference>
<feature type="transmembrane region" description="Helical" evidence="2">
    <location>
        <begin position="169"/>
        <end position="188"/>
    </location>
</feature>
<dbReference type="InterPro" id="IPR003453">
    <property type="entry name" value="ABC_MlaE_roteobac"/>
</dbReference>
<dbReference type="EMBL" id="BBIO01000005">
    <property type="protein sequence ID" value="GAK44790.1"/>
    <property type="molecule type" value="Genomic_DNA"/>
</dbReference>
<dbReference type="GO" id="GO:0043190">
    <property type="term" value="C:ATP-binding cassette (ABC) transporter complex"/>
    <property type="evidence" value="ECO:0007669"/>
    <property type="project" value="InterPro"/>
</dbReference>
<comment type="function">
    <text evidence="1">Could be part of an ABC transporter complex.</text>
</comment>
<keyword evidence="2" id="KW-1133">Transmembrane helix</keyword>
<keyword evidence="2" id="KW-0472">Membrane</keyword>
<keyword evidence="5" id="KW-1185">Reference proteome</keyword>
<comment type="similarity">
    <text evidence="2">Belongs to the MlaE permease family.</text>
</comment>
<dbReference type="InterPro" id="IPR036513">
    <property type="entry name" value="STAS_dom_sf"/>
</dbReference>
<proteinExistence type="inferred from homology"/>
<dbReference type="InterPro" id="IPR002645">
    <property type="entry name" value="STAS_dom"/>
</dbReference>
<keyword evidence="2" id="KW-0812">Transmembrane</keyword>
<feature type="transmembrane region" description="Helical" evidence="2">
    <location>
        <begin position="266"/>
        <end position="293"/>
    </location>
</feature>
<feature type="transmembrane region" description="Helical" evidence="2">
    <location>
        <begin position="356"/>
        <end position="377"/>
    </location>
</feature>
<feature type="transmembrane region" description="Helical" evidence="2">
    <location>
        <begin position="208"/>
        <end position="228"/>
    </location>
</feature>
<feature type="transmembrane region" description="Helical" evidence="2">
    <location>
        <begin position="125"/>
        <end position="148"/>
    </location>
</feature>
<protein>
    <submittedName>
        <fullName evidence="4">Conserved protein</fullName>
    </submittedName>
</protein>
<accession>A0A081B9S2</accession>
<evidence type="ECO:0000313" key="4">
    <source>
        <dbReference type="EMBL" id="GAK44790.1"/>
    </source>
</evidence>
<sequence>MSQTPSFKTEETGSGFMFSASGDWTVRQAAALGAALDELSAARIRGAQVTFDLKNVSRLDTAGAWLLDRTAERFLAQGLTPRFEGLRGEFQTLFDTVQANRGTCPDTLHDMRPFAVQLTARVGDALLATGAEVHGIVGYFGIFLQALWRAVKSPRRLRLVPLVHHMEKAGFDALPIVCLITFLIGAVIAQQGAEQLKRFGADVYTVNLVAIIFLREVGILLTAIIVAGRSGSAFAAEIGSMKMREEIDAMRTLGLDPVEMLIVPRVLALVLTLPLLTFIADIMGLLGGAVTVWMLLDTTPGVFLVRLQEAAGFWTFGVGLLKAPFMAIVIALIGCHCGMKVTGSAESVGQQTTQSVVKSIFMVIILDALFAMFFTAVGI</sequence>
<feature type="transmembrane region" description="Helical" evidence="2">
    <location>
        <begin position="313"/>
        <end position="335"/>
    </location>
</feature>
<dbReference type="STRING" id="1333998.M2A_1289"/>
<dbReference type="Gene3D" id="3.30.750.24">
    <property type="entry name" value="STAS domain"/>
    <property type="match status" value="1"/>
</dbReference>
<gene>
    <name evidence="4" type="ORF">M2A_1289</name>
</gene>
<dbReference type="InterPro" id="IPR058548">
    <property type="entry name" value="MlaB-like_STAS"/>
</dbReference>
<dbReference type="GO" id="GO:0005548">
    <property type="term" value="F:phospholipid transporter activity"/>
    <property type="evidence" value="ECO:0007669"/>
    <property type="project" value="TreeGrafter"/>
</dbReference>
<evidence type="ECO:0000256" key="2">
    <source>
        <dbReference type="RuleBase" id="RU362044"/>
    </source>
</evidence>
<dbReference type="RefSeq" id="WP_045444672.1">
    <property type="nucleotide sequence ID" value="NZ_BBIO01000005.1"/>
</dbReference>